<dbReference type="InterPro" id="IPR011008">
    <property type="entry name" value="Dimeric_a/b-barrel"/>
</dbReference>
<proteinExistence type="predicted"/>
<keyword evidence="2" id="KW-1185">Reference proteome</keyword>
<gene>
    <name evidence="1" type="ORF">C2134_17885</name>
</gene>
<name>A0A2K4MJN6_9NEIS</name>
<dbReference type="Gene3D" id="3.30.70.100">
    <property type="match status" value="1"/>
</dbReference>
<dbReference type="AlphaFoldDB" id="A0A2K4MJN6"/>
<evidence type="ECO:0008006" key="3">
    <source>
        <dbReference type="Google" id="ProtNLM"/>
    </source>
</evidence>
<sequence length="95" mass="10421">MKPLEHPPFQPCWTVRLTTDTPALAGLSLCALRLATAQPGCLGGDAVEQLTYWDSVDAIAAWRGRVEQLVLQRLGRGAGEFDFVVSRRLPEDSRA</sequence>
<dbReference type="SUPFAM" id="SSF54909">
    <property type="entry name" value="Dimeric alpha+beta barrel"/>
    <property type="match status" value="1"/>
</dbReference>
<evidence type="ECO:0000313" key="2">
    <source>
        <dbReference type="Proteomes" id="UP000236416"/>
    </source>
</evidence>
<dbReference type="Proteomes" id="UP000236416">
    <property type="component" value="Unassembled WGS sequence"/>
</dbReference>
<organism evidence="1 2">
    <name type="scientific">Chromobacterium sinusclupearum</name>
    <dbReference type="NCBI Taxonomy" id="2077146"/>
    <lineage>
        <taxon>Bacteria</taxon>
        <taxon>Pseudomonadati</taxon>
        <taxon>Pseudomonadota</taxon>
        <taxon>Betaproteobacteria</taxon>
        <taxon>Neisseriales</taxon>
        <taxon>Chromobacteriaceae</taxon>
        <taxon>Chromobacterium</taxon>
    </lineage>
</organism>
<reference evidence="1 2" key="1">
    <citation type="submission" date="2018-01" db="EMBL/GenBank/DDBJ databases">
        <title>Genomic Sequence of Chromobacterium MWU13-2610 from wild cranberry bogs within the Cape Cod National Seashore.</title>
        <authorList>
            <person name="O'Hara-Hanley K."/>
            <person name="Soby S."/>
            <person name="Harrison A."/>
        </authorList>
    </citation>
    <scope>NUCLEOTIDE SEQUENCE [LARGE SCALE GENOMIC DNA]</scope>
    <source>
        <strain evidence="1 2">MWU13-2610</strain>
    </source>
</reference>
<evidence type="ECO:0000313" key="1">
    <source>
        <dbReference type="EMBL" id="POA97252.1"/>
    </source>
</evidence>
<dbReference type="RefSeq" id="WP_103321453.1">
    <property type="nucleotide sequence ID" value="NZ_PPTF01000076.1"/>
</dbReference>
<protein>
    <recommendedName>
        <fullName evidence="3">ABM domain-containing protein</fullName>
    </recommendedName>
</protein>
<dbReference type="EMBL" id="PPTF01000076">
    <property type="protein sequence ID" value="POA97252.1"/>
    <property type="molecule type" value="Genomic_DNA"/>
</dbReference>
<comment type="caution">
    <text evidence="1">The sequence shown here is derived from an EMBL/GenBank/DDBJ whole genome shotgun (WGS) entry which is preliminary data.</text>
</comment>
<accession>A0A2K4MJN6</accession>